<evidence type="ECO:0000256" key="3">
    <source>
        <dbReference type="ARBA" id="ARBA00022722"/>
    </source>
</evidence>
<dbReference type="InterPro" id="IPR041373">
    <property type="entry name" value="RT_RNaseH"/>
</dbReference>
<keyword evidence="1" id="KW-0808">Transferase</keyword>
<name>A0A5J5BND5_9ASTE</name>
<accession>A0A5J5BND5</accession>
<dbReference type="EMBL" id="CM018033">
    <property type="protein sequence ID" value="KAA8544673.1"/>
    <property type="molecule type" value="Genomic_DNA"/>
</dbReference>
<dbReference type="InterPro" id="IPR043502">
    <property type="entry name" value="DNA/RNA_pol_sf"/>
</dbReference>
<dbReference type="Pfam" id="PF17917">
    <property type="entry name" value="RT_RNaseH"/>
    <property type="match status" value="1"/>
</dbReference>
<protein>
    <recommendedName>
        <fullName evidence="7">Reverse transcriptase RNase H-like domain-containing protein</fullName>
    </recommendedName>
</protein>
<organism evidence="8 9">
    <name type="scientific">Nyssa sinensis</name>
    <dbReference type="NCBI Taxonomy" id="561372"/>
    <lineage>
        <taxon>Eukaryota</taxon>
        <taxon>Viridiplantae</taxon>
        <taxon>Streptophyta</taxon>
        <taxon>Embryophyta</taxon>
        <taxon>Tracheophyta</taxon>
        <taxon>Spermatophyta</taxon>
        <taxon>Magnoliopsida</taxon>
        <taxon>eudicotyledons</taxon>
        <taxon>Gunneridae</taxon>
        <taxon>Pentapetalae</taxon>
        <taxon>asterids</taxon>
        <taxon>Cornales</taxon>
        <taxon>Nyssaceae</taxon>
        <taxon>Nyssa</taxon>
    </lineage>
</organism>
<reference evidence="8 9" key="1">
    <citation type="submission" date="2019-09" db="EMBL/GenBank/DDBJ databases">
        <title>A chromosome-level genome assembly of the Chinese tupelo Nyssa sinensis.</title>
        <authorList>
            <person name="Yang X."/>
            <person name="Kang M."/>
            <person name="Yang Y."/>
            <person name="Xiong H."/>
            <person name="Wang M."/>
            <person name="Zhang Z."/>
            <person name="Wang Z."/>
            <person name="Wu H."/>
            <person name="Ma T."/>
            <person name="Liu J."/>
            <person name="Xi Z."/>
        </authorList>
    </citation>
    <scope>NUCLEOTIDE SEQUENCE [LARGE SCALE GENOMIC DNA]</scope>
    <source>
        <strain evidence="8">J267</strain>
        <tissue evidence="8">Leaf</tissue>
    </source>
</reference>
<dbReference type="GO" id="GO:0004519">
    <property type="term" value="F:endonuclease activity"/>
    <property type="evidence" value="ECO:0007669"/>
    <property type="project" value="UniProtKB-KW"/>
</dbReference>
<evidence type="ECO:0000313" key="9">
    <source>
        <dbReference type="Proteomes" id="UP000325577"/>
    </source>
</evidence>
<dbReference type="CDD" id="cd09274">
    <property type="entry name" value="RNase_HI_RT_Ty3"/>
    <property type="match status" value="1"/>
</dbReference>
<evidence type="ECO:0000256" key="2">
    <source>
        <dbReference type="ARBA" id="ARBA00022695"/>
    </source>
</evidence>
<keyword evidence="5" id="KW-0378">Hydrolase</keyword>
<evidence type="ECO:0000256" key="6">
    <source>
        <dbReference type="ARBA" id="ARBA00022918"/>
    </source>
</evidence>
<proteinExistence type="predicted"/>
<dbReference type="SUPFAM" id="SSF56672">
    <property type="entry name" value="DNA/RNA polymerases"/>
    <property type="match status" value="1"/>
</dbReference>
<evidence type="ECO:0000256" key="1">
    <source>
        <dbReference type="ARBA" id="ARBA00022679"/>
    </source>
</evidence>
<evidence type="ECO:0000259" key="7">
    <source>
        <dbReference type="Pfam" id="PF17917"/>
    </source>
</evidence>
<keyword evidence="6" id="KW-0695">RNA-directed DNA polymerase</keyword>
<dbReference type="OrthoDB" id="1933708at2759"/>
<keyword evidence="2" id="KW-0548">Nucleotidyltransferase</keyword>
<keyword evidence="3" id="KW-0540">Nuclease</keyword>
<evidence type="ECO:0000256" key="5">
    <source>
        <dbReference type="ARBA" id="ARBA00022801"/>
    </source>
</evidence>
<evidence type="ECO:0000256" key="4">
    <source>
        <dbReference type="ARBA" id="ARBA00022759"/>
    </source>
</evidence>
<gene>
    <name evidence="8" type="ORF">F0562_019480</name>
</gene>
<evidence type="ECO:0000313" key="8">
    <source>
        <dbReference type="EMBL" id="KAA8544673.1"/>
    </source>
</evidence>
<dbReference type="PANTHER" id="PTHR34072">
    <property type="entry name" value="ENZYMATIC POLYPROTEIN-RELATED"/>
    <property type="match status" value="1"/>
</dbReference>
<feature type="domain" description="Reverse transcriptase RNase H-like" evidence="7">
    <location>
        <begin position="166"/>
        <end position="230"/>
    </location>
</feature>
<dbReference type="Proteomes" id="UP000325577">
    <property type="component" value="Linkage Group LG10"/>
</dbReference>
<dbReference type="GO" id="GO:0003964">
    <property type="term" value="F:RNA-directed DNA polymerase activity"/>
    <property type="evidence" value="ECO:0007669"/>
    <property type="project" value="UniProtKB-KW"/>
</dbReference>
<keyword evidence="9" id="KW-1185">Reference proteome</keyword>
<dbReference type="AlphaFoldDB" id="A0A5J5BND5"/>
<dbReference type="PANTHER" id="PTHR34072:SF55">
    <property type="entry name" value="DNA_RNA POLYMERASES SUPERFAMILY PROTEIN"/>
    <property type="match status" value="1"/>
</dbReference>
<dbReference type="CDD" id="cd00303">
    <property type="entry name" value="retropepsin_like"/>
    <property type="match status" value="1"/>
</dbReference>
<dbReference type="GO" id="GO:0016787">
    <property type="term" value="F:hydrolase activity"/>
    <property type="evidence" value="ECO:0007669"/>
    <property type="project" value="UniProtKB-KW"/>
</dbReference>
<keyword evidence="4" id="KW-0255">Endonuclease</keyword>
<sequence length="344" mass="39965">MGSLKAEIADRIRMFKPQSLKEALNLAQMRDDQLARQRRFMRLPPVRAPLAFPQATRVAPATPAEPIKHLSWEEMQRKRAQGLCFNCNERFTVANGKRLTCQGCFDKVMVNLQGIEFYLTLFSLPLSCLDLVLGIQWLEMLGSVRRDWRNFIIARQAHCVYKSSTGSYKKSWSTYAKEMLAIVEAIRLWRPYLLGRKFFIQTDQRSLKYFLEQRVATLEQQKWVAKLMGYNCEITYRPGRENPAVDALSCKPHSPVLHHLHVPSVTMWDEIKGAYEGDSYIQSVDQRAKAQPEGHYLRRQGLILFKGRVVIPSHEVLRTKLIHEGHNIKIRGHSRVLRMFKRQA</sequence>